<feature type="transmembrane region" description="Helical" evidence="5">
    <location>
        <begin position="161"/>
        <end position="183"/>
    </location>
</feature>
<dbReference type="GO" id="GO:0004930">
    <property type="term" value="F:G protein-coupled receptor activity"/>
    <property type="evidence" value="ECO:0007669"/>
    <property type="project" value="InterPro"/>
</dbReference>
<evidence type="ECO:0000313" key="7">
    <source>
        <dbReference type="EMBL" id="CAF0851799.1"/>
    </source>
</evidence>
<protein>
    <recommendedName>
        <fullName evidence="6">G-protein coupled receptors family 1 profile domain-containing protein</fullName>
    </recommendedName>
</protein>
<dbReference type="Proteomes" id="UP000663828">
    <property type="component" value="Unassembled WGS sequence"/>
</dbReference>
<evidence type="ECO:0000313" key="8">
    <source>
        <dbReference type="Proteomes" id="UP000663828"/>
    </source>
</evidence>
<feature type="transmembrane region" description="Helical" evidence="5">
    <location>
        <begin position="61"/>
        <end position="86"/>
    </location>
</feature>
<evidence type="ECO:0000256" key="5">
    <source>
        <dbReference type="SAM" id="Phobius"/>
    </source>
</evidence>
<keyword evidence="2 5" id="KW-0812">Transmembrane</keyword>
<dbReference type="AlphaFoldDB" id="A0A813WDD5"/>
<dbReference type="GO" id="GO:0016020">
    <property type="term" value="C:membrane"/>
    <property type="evidence" value="ECO:0007669"/>
    <property type="project" value="UniProtKB-SubCell"/>
</dbReference>
<evidence type="ECO:0000256" key="1">
    <source>
        <dbReference type="ARBA" id="ARBA00004370"/>
    </source>
</evidence>
<evidence type="ECO:0000256" key="2">
    <source>
        <dbReference type="ARBA" id="ARBA00022692"/>
    </source>
</evidence>
<dbReference type="PROSITE" id="PS50262">
    <property type="entry name" value="G_PROTEIN_RECEP_F1_2"/>
    <property type="match status" value="1"/>
</dbReference>
<dbReference type="SUPFAM" id="SSF81321">
    <property type="entry name" value="Family A G protein-coupled receptor-like"/>
    <property type="match status" value="1"/>
</dbReference>
<comment type="subcellular location">
    <subcellularLocation>
        <location evidence="1">Membrane</location>
    </subcellularLocation>
</comment>
<proteinExistence type="predicted"/>
<reference evidence="7" key="1">
    <citation type="submission" date="2021-02" db="EMBL/GenBank/DDBJ databases">
        <authorList>
            <person name="Nowell W R."/>
        </authorList>
    </citation>
    <scope>NUCLEOTIDE SEQUENCE</scope>
</reference>
<feature type="transmembrane region" description="Helical" evidence="5">
    <location>
        <begin position="118"/>
        <end position="141"/>
    </location>
</feature>
<dbReference type="Pfam" id="PF00001">
    <property type="entry name" value="7tm_1"/>
    <property type="match status" value="1"/>
</dbReference>
<gene>
    <name evidence="7" type="ORF">XAT740_LOCUS5520</name>
</gene>
<dbReference type="InterPro" id="IPR017452">
    <property type="entry name" value="GPCR_Rhodpsn_7TM"/>
</dbReference>
<keyword evidence="3 5" id="KW-1133">Transmembrane helix</keyword>
<evidence type="ECO:0000259" key="6">
    <source>
        <dbReference type="PROSITE" id="PS50262"/>
    </source>
</evidence>
<dbReference type="InterPro" id="IPR000276">
    <property type="entry name" value="GPCR_Rhodpsn"/>
</dbReference>
<dbReference type="EMBL" id="CAJNOR010000239">
    <property type="protein sequence ID" value="CAF0851799.1"/>
    <property type="molecule type" value="Genomic_DNA"/>
</dbReference>
<organism evidence="7 8">
    <name type="scientific">Adineta ricciae</name>
    <name type="common">Rotifer</name>
    <dbReference type="NCBI Taxonomy" id="249248"/>
    <lineage>
        <taxon>Eukaryota</taxon>
        <taxon>Metazoa</taxon>
        <taxon>Spiralia</taxon>
        <taxon>Gnathifera</taxon>
        <taxon>Rotifera</taxon>
        <taxon>Eurotatoria</taxon>
        <taxon>Bdelloidea</taxon>
        <taxon>Adinetida</taxon>
        <taxon>Adinetidae</taxon>
        <taxon>Adineta</taxon>
    </lineage>
</organism>
<evidence type="ECO:0000256" key="4">
    <source>
        <dbReference type="ARBA" id="ARBA00023136"/>
    </source>
</evidence>
<name>A0A813WDD5_ADIRI</name>
<dbReference type="Gene3D" id="1.20.1070.10">
    <property type="entry name" value="Rhodopsin 7-helix transmembrane proteins"/>
    <property type="match status" value="1"/>
</dbReference>
<evidence type="ECO:0000256" key="3">
    <source>
        <dbReference type="ARBA" id="ARBA00022989"/>
    </source>
</evidence>
<feature type="transmembrane region" description="Helical" evidence="5">
    <location>
        <begin position="203"/>
        <end position="222"/>
    </location>
</feature>
<comment type="caution">
    <text evidence="7">The sequence shown here is derived from an EMBL/GenBank/DDBJ whole genome shotgun (WGS) entry which is preliminary data.</text>
</comment>
<sequence>MLIHFLNLGYISPASGIYCKFWMYVEFTLDSQSVLLAATISVQRHLLIFRQTAFRLRPQRYIYYYLPLLLSIIYPMIFYLATVVFYPCDESQWNFTLNMCGDTACYLSGDLVLAALDWILNTGVPVCIIMLANVTIIIRVLRQKARRHQALPWAKQRRMTLQLLGISCLYLFTWLPTVVTNVMQHVQPSNGLYEIQENYISDLTYLICFLLPWLCLGLVPDFSKWLWKNVHRLQHPTNIIGTTVL</sequence>
<accession>A0A813WDD5</accession>
<keyword evidence="8" id="KW-1185">Reference proteome</keyword>
<feature type="domain" description="G-protein coupled receptors family 1 profile" evidence="6">
    <location>
        <begin position="1"/>
        <end position="215"/>
    </location>
</feature>
<keyword evidence="4 5" id="KW-0472">Membrane</keyword>